<organism evidence="2 3">
    <name type="scientific">Rathayibacter tanaceti</name>
    <dbReference type="NCBI Taxonomy" id="1671680"/>
    <lineage>
        <taxon>Bacteria</taxon>
        <taxon>Bacillati</taxon>
        <taxon>Actinomycetota</taxon>
        <taxon>Actinomycetes</taxon>
        <taxon>Micrococcales</taxon>
        <taxon>Microbacteriaceae</taxon>
        <taxon>Rathayibacter</taxon>
    </lineage>
</organism>
<evidence type="ECO:0000259" key="1">
    <source>
        <dbReference type="Pfam" id="PF13338"/>
    </source>
</evidence>
<dbReference type="RefSeq" id="WP_132504093.1">
    <property type="nucleotide sequence ID" value="NZ_CP047186.1"/>
</dbReference>
<dbReference type="Gene3D" id="3.40.960.10">
    <property type="entry name" value="VSR Endonuclease"/>
    <property type="match status" value="1"/>
</dbReference>
<proteinExistence type="predicted"/>
<dbReference type="Pfam" id="PF13338">
    <property type="entry name" value="AbiEi_4"/>
    <property type="match status" value="1"/>
</dbReference>
<dbReference type="Proteomes" id="UP000465031">
    <property type="component" value="Chromosome"/>
</dbReference>
<gene>
    <name evidence="2" type="ORF">GSU10_09790</name>
</gene>
<feature type="domain" description="AbiEi antitoxin N-terminal" evidence="1">
    <location>
        <begin position="2"/>
        <end position="50"/>
    </location>
</feature>
<dbReference type="EMBL" id="CP047186">
    <property type="protein sequence ID" value="QHC55892.1"/>
    <property type="molecule type" value="Genomic_DNA"/>
</dbReference>
<evidence type="ECO:0000313" key="2">
    <source>
        <dbReference type="EMBL" id="QHC55892.1"/>
    </source>
</evidence>
<evidence type="ECO:0000313" key="3">
    <source>
        <dbReference type="Proteomes" id="UP000465031"/>
    </source>
</evidence>
<protein>
    <recommendedName>
        <fullName evidence="1">AbiEi antitoxin N-terminal domain-containing protein</fullName>
    </recommendedName>
</protein>
<accession>A0AAE6RKN3</accession>
<dbReference type="KEGG" id="rte:GSU10_09790"/>
<dbReference type="InterPro" id="IPR025159">
    <property type="entry name" value="AbiEi_N"/>
</dbReference>
<dbReference type="AlphaFoldDB" id="A0AAE6RKN3"/>
<name>A0AAE6RKN3_9MICO</name>
<sequence>MDRLLAVLAELGGFASAAQLAAAGCTRHHLLSAVRTGAVHRVRHGWFALPGAPEAEIAAVAAGGVLTCASALVAAGLWVLAEGPLHVAVPPNATARPRPGVLLHWRRWPGCGTGTASVDGIRSSVLHVLTCLPAEEAVMALDSAVNSGAIAYSDLLDLRGIAPVGKRALFDLVEPLCQSGLETRIRLAAVRIGAPVRAQVHVPGVGRLDNLIGDRLCVETDGRRFHAGSVQLEEDYRRGLALHARGFVVVRLSARQVLHEWPATEAVLASMVRQGVHRWGTRTCPLRHNEGQEC</sequence>
<reference evidence="3" key="1">
    <citation type="submission" date="2019-12" db="EMBL/GenBank/DDBJ databases">
        <title>Complete and draft genome sequences of new strains and members of some known species of the genus Rathayibacter isolated from plants.</title>
        <authorList>
            <person name="Tarlachkov S.V."/>
            <person name="Starodumova I.P."/>
            <person name="Dorofeeva L.V."/>
            <person name="Prisyazhnaya N.V."/>
            <person name="Leyn S."/>
            <person name="Zlamal J."/>
            <person name="Elan M."/>
            <person name="Osterman A.L."/>
            <person name="Nadler S."/>
            <person name="Subbotin S.A."/>
            <person name="Evtushenko L.I."/>
        </authorList>
    </citation>
    <scope>NUCLEOTIDE SEQUENCE [LARGE SCALE GENOMIC DNA]</scope>
    <source>
        <strain evidence="3">VKM Ac-2761</strain>
    </source>
</reference>
<dbReference type="PROSITE" id="PS51257">
    <property type="entry name" value="PROKAR_LIPOPROTEIN"/>
    <property type="match status" value="1"/>
</dbReference>